<dbReference type="Pfam" id="PF00505">
    <property type="entry name" value="HMG_box"/>
    <property type="match status" value="1"/>
</dbReference>
<dbReference type="Gene3D" id="1.10.30.10">
    <property type="entry name" value="High mobility group box domain"/>
    <property type="match status" value="2"/>
</dbReference>
<gene>
    <name evidence="4" type="ORF">EIP91_008304</name>
</gene>
<evidence type="ECO:0000256" key="2">
    <source>
        <dbReference type="PROSITE-ProRule" id="PRU00267"/>
    </source>
</evidence>
<organism evidence="4 5">
    <name type="scientific">Steccherinum ochraceum</name>
    <dbReference type="NCBI Taxonomy" id="92696"/>
    <lineage>
        <taxon>Eukaryota</taxon>
        <taxon>Fungi</taxon>
        <taxon>Dikarya</taxon>
        <taxon>Basidiomycota</taxon>
        <taxon>Agaricomycotina</taxon>
        <taxon>Agaricomycetes</taxon>
        <taxon>Polyporales</taxon>
        <taxon>Steccherinaceae</taxon>
        <taxon>Steccherinum</taxon>
    </lineage>
</organism>
<dbReference type="SMART" id="SM00398">
    <property type="entry name" value="HMG"/>
    <property type="match status" value="3"/>
</dbReference>
<reference evidence="4 5" key="1">
    <citation type="submission" date="2018-11" db="EMBL/GenBank/DDBJ databases">
        <title>Genome assembly of Steccherinum ochraceum LE-BIN_3174, the white-rot fungus of the Steccherinaceae family (The Residual Polyporoid clade, Polyporales, Basidiomycota).</title>
        <authorList>
            <person name="Fedorova T.V."/>
            <person name="Glazunova O.A."/>
            <person name="Landesman E.O."/>
            <person name="Moiseenko K.V."/>
            <person name="Psurtseva N.V."/>
            <person name="Savinova O.S."/>
            <person name="Shakhova N.V."/>
            <person name="Tyazhelova T.V."/>
            <person name="Vasina D.V."/>
        </authorList>
    </citation>
    <scope>NUCLEOTIDE SEQUENCE [LARGE SCALE GENOMIC DNA]</scope>
    <source>
        <strain evidence="4 5">LE-BIN_3174</strain>
    </source>
</reference>
<dbReference type="InterPro" id="IPR050342">
    <property type="entry name" value="HMGB"/>
</dbReference>
<feature type="DNA-binding region" description="HMG box" evidence="2">
    <location>
        <begin position="295"/>
        <end position="361"/>
    </location>
</feature>
<dbReference type="GO" id="GO:0003677">
    <property type="term" value="F:DNA binding"/>
    <property type="evidence" value="ECO:0007669"/>
    <property type="project" value="UniProtKB-UniRule"/>
</dbReference>
<dbReference type="Proteomes" id="UP000292702">
    <property type="component" value="Unassembled WGS sequence"/>
</dbReference>
<dbReference type="AlphaFoldDB" id="A0A4V2MV92"/>
<evidence type="ECO:0000313" key="5">
    <source>
        <dbReference type="Proteomes" id="UP000292702"/>
    </source>
</evidence>
<dbReference type="CDD" id="cd00084">
    <property type="entry name" value="HMG-box_SF"/>
    <property type="match status" value="2"/>
</dbReference>
<name>A0A4V2MV92_9APHY</name>
<keyword evidence="5" id="KW-1185">Reference proteome</keyword>
<keyword evidence="1 2" id="KW-0238">DNA-binding</keyword>
<accession>A0A4V2MV92</accession>
<dbReference type="OrthoDB" id="5550281at2759"/>
<sequence length="363" mass="41984">MFRNTSRRSLKNLSTVACTGRRRVHSSVIEETFQLKTLSDGRQNLKKPMQAFAHFLKAQFGSFNGLNMRLGSKLWRELSIEERQPYFDAAKAAWIEYFRRIREEGDKYRAPPRRPANAYTRFLQANAALGKKHGRYTWKSMAKDQKQPYQDAYRADLAIHARRRLEWERGLVEGTLDGITNTSLSANRSSEPSLSELKLYTTKFQKFLESQELQSLDSLSPQKVPPFVRFCTERGLSPRNGSAVWNELSDKAKKAYSDAYHRDMTRWRETTLKVQGKVDHLVAMQRARHRAHLSRPRPLSAFFRFYRENVGTQSFANQSPGSAARMVSQAWRQLTDEEKAPYVQAHAKDIAEFHAATRSETNL</sequence>
<keyword evidence="2" id="KW-0539">Nucleus</keyword>
<comment type="caution">
    <text evidence="4">The sequence shown here is derived from an EMBL/GenBank/DDBJ whole genome shotgun (WGS) entry which is preliminary data.</text>
</comment>
<dbReference type="InterPro" id="IPR009071">
    <property type="entry name" value="HMG_box_dom"/>
</dbReference>
<dbReference type="InterPro" id="IPR036910">
    <property type="entry name" value="HMG_box_dom_sf"/>
</dbReference>
<dbReference type="SUPFAM" id="SSF47095">
    <property type="entry name" value="HMG-box"/>
    <property type="match status" value="3"/>
</dbReference>
<dbReference type="PANTHER" id="PTHR48112">
    <property type="entry name" value="HIGH MOBILITY GROUP PROTEIN DSP1"/>
    <property type="match status" value="1"/>
</dbReference>
<dbReference type="EMBL" id="RWJN01000459">
    <property type="protein sequence ID" value="TCD61507.1"/>
    <property type="molecule type" value="Genomic_DNA"/>
</dbReference>
<proteinExistence type="predicted"/>
<evidence type="ECO:0000313" key="4">
    <source>
        <dbReference type="EMBL" id="TCD61507.1"/>
    </source>
</evidence>
<feature type="domain" description="HMG box" evidence="3">
    <location>
        <begin position="295"/>
        <end position="361"/>
    </location>
</feature>
<evidence type="ECO:0000256" key="1">
    <source>
        <dbReference type="ARBA" id="ARBA00023125"/>
    </source>
</evidence>
<dbReference type="PROSITE" id="PS50118">
    <property type="entry name" value="HMG_BOX_2"/>
    <property type="match status" value="1"/>
</dbReference>
<protein>
    <recommendedName>
        <fullName evidence="3">HMG box domain-containing protein</fullName>
    </recommendedName>
</protein>
<evidence type="ECO:0000259" key="3">
    <source>
        <dbReference type="PROSITE" id="PS50118"/>
    </source>
</evidence>
<dbReference type="GO" id="GO:0005634">
    <property type="term" value="C:nucleus"/>
    <property type="evidence" value="ECO:0007669"/>
    <property type="project" value="UniProtKB-UniRule"/>
</dbReference>